<proteinExistence type="predicted"/>
<name>A0A0A9XFS7_LYGHE</name>
<reference evidence="3" key="2">
    <citation type="submission" date="2014-07" db="EMBL/GenBank/DDBJ databases">
        <authorList>
            <person name="Hull J."/>
        </authorList>
    </citation>
    <scope>NUCLEOTIDE SEQUENCE</scope>
</reference>
<evidence type="ECO:0000313" key="3">
    <source>
        <dbReference type="EMBL" id="JAG15950.1"/>
    </source>
</evidence>
<gene>
    <name evidence="2" type="ORF">CM83_19450</name>
    <name evidence="3" type="ORF">CM83_19454</name>
</gene>
<protein>
    <submittedName>
        <fullName evidence="3">Uncharacterized protein</fullName>
    </submittedName>
</protein>
<dbReference type="EMBL" id="GBHO01027654">
    <property type="protein sequence ID" value="JAG15950.1"/>
    <property type="molecule type" value="Transcribed_RNA"/>
</dbReference>
<feature type="region of interest" description="Disordered" evidence="1">
    <location>
        <begin position="56"/>
        <end position="139"/>
    </location>
</feature>
<sequence length="225" mass="23081">MHHHSPMGCQCPTPPLYQPPSPLRRLHHSTSTTALTTTNSSCPTQPQVRMCTQVMGSTRDSTISSSMAPSSMISTTSSTTIHSSSSSTMISSASSTMIRSSSSTMTRSSSSSTTISSTIHSSTTSSSTTSSTMHSNRTIPTRIGSKALSTHSAGAIGDCGTEIITGTSTIASVTTVGNCNGVATVVVVTAPLSATLYILKVITLDSTTATTIGATSYVVVPSYAQ</sequence>
<feature type="compositionally biased region" description="Low complexity" evidence="1">
    <location>
        <begin position="61"/>
        <end position="135"/>
    </location>
</feature>
<evidence type="ECO:0000313" key="2">
    <source>
        <dbReference type="EMBL" id="JAG15949.1"/>
    </source>
</evidence>
<dbReference type="EMBL" id="GBHO01027655">
    <property type="protein sequence ID" value="JAG15949.1"/>
    <property type="molecule type" value="Transcribed_RNA"/>
</dbReference>
<evidence type="ECO:0000256" key="1">
    <source>
        <dbReference type="SAM" id="MobiDB-lite"/>
    </source>
</evidence>
<accession>A0A0A9XFS7</accession>
<reference evidence="3" key="1">
    <citation type="journal article" date="2014" name="PLoS ONE">
        <title>Transcriptome-Based Identification of ABC Transporters in the Western Tarnished Plant Bug Lygus hesperus.</title>
        <authorList>
            <person name="Hull J.J."/>
            <person name="Chaney K."/>
            <person name="Geib S.M."/>
            <person name="Fabrick J.A."/>
            <person name="Brent C.S."/>
            <person name="Walsh D."/>
            <person name="Lavine L.C."/>
        </authorList>
    </citation>
    <scope>NUCLEOTIDE SEQUENCE</scope>
</reference>
<dbReference type="AlphaFoldDB" id="A0A0A9XFS7"/>
<organism evidence="3">
    <name type="scientific">Lygus hesperus</name>
    <name type="common">Western plant bug</name>
    <dbReference type="NCBI Taxonomy" id="30085"/>
    <lineage>
        <taxon>Eukaryota</taxon>
        <taxon>Metazoa</taxon>
        <taxon>Ecdysozoa</taxon>
        <taxon>Arthropoda</taxon>
        <taxon>Hexapoda</taxon>
        <taxon>Insecta</taxon>
        <taxon>Pterygota</taxon>
        <taxon>Neoptera</taxon>
        <taxon>Paraneoptera</taxon>
        <taxon>Hemiptera</taxon>
        <taxon>Heteroptera</taxon>
        <taxon>Panheteroptera</taxon>
        <taxon>Cimicomorpha</taxon>
        <taxon>Miridae</taxon>
        <taxon>Mirini</taxon>
        <taxon>Lygus</taxon>
    </lineage>
</organism>